<proteinExistence type="predicted"/>
<organism evidence="1 2">
    <name type="scientific">Fusarium venenatum</name>
    <dbReference type="NCBI Taxonomy" id="56646"/>
    <lineage>
        <taxon>Eukaryota</taxon>
        <taxon>Fungi</taxon>
        <taxon>Dikarya</taxon>
        <taxon>Ascomycota</taxon>
        <taxon>Pezizomycotina</taxon>
        <taxon>Sordariomycetes</taxon>
        <taxon>Hypocreomycetidae</taxon>
        <taxon>Hypocreales</taxon>
        <taxon>Nectriaceae</taxon>
        <taxon>Fusarium</taxon>
    </lineage>
</organism>
<evidence type="ECO:0000313" key="2">
    <source>
        <dbReference type="Proteomes" id="UP000245910"/>
    </source>
</evidence>
<reference evidence="2" key="1">
    <citation type="submission" date="2014-10" db="EMBL/GenBank/DDBJ databases">
        <authorList>
            <person name="King R."/>
        </authorList>
    </citation>
    <scope>NUCLEOTIDE SEQUENCE [LARGE SCALE GENOMIC DNA]</scope>
    <source>
        <strain evidence="2">A3/5</strain>
    </source>
</reference>
<dbReference type="EMBL" id="LN649232">
    <property type="protein sequence ID" value="CEI38458.1"/>
    <property type="molecule type" value="Genomic_DNA"/>
</dbReference>
<dbReference type="GeneID" id="37262786"/>
<keyword evidence="2" id="KW-1185">Reference proteome</keyword>
<dbReference type="AlphaFoldDB" id="A0A2L2T3R2"/>
<dbReference type="Proteomes" id="UP000245910">
    <property type="component" value="Chromosome IIII"/>
</dbReference>
<dbReference type="KEGG" id="fvn:FVRRES_11149"/>
<accession>A0A2L2T3R2</accession>
<dbReference type="OrthoDB" id="2790530at2759"/>
<protein>
    <submittedName>
        <fullName evidence="1">Uncharacterized protein</fullName>
    </submittedName>
</protein>
<sequence length="130" mass="14868">MLLRTGKRIISWWTKSALGRNHAINNVEDVSSIQLPGHGHSKSPNTIRRMAAKDVVFRLDNTYKKKPTERQRIINKVLGKAIPGAVGAVVINAWHTSPSEKRVHCTVDYTDAHNRRLIRKHIFRTKTKKK</sequence>
<name>A0A2L2T3R2_9HYPO</name>
<dbReference type="RefSeq" id="XP_025580854.1">
    <property type="nucleotide sequence ID" value="XM_025726271.1"/>
</dbReference>
<evidence type="ECO:0000313" key="1">
    <source>
        <dbReference type="EMBL" id="CEI38458.1"/>
    </source>
</evidence>